<keyword evidence="2" id="KW-1185">Reference proteome</keyword>
<dbReference type="WBParaSite" id="Hba_16798">
    <property type="protein sequence ID" value="Hba_16798"/>
    <property type="gene ID" value="Hba_16798"/>
</dbReference>
<keyword evidence="1" id="KW-0472">Membrane</keyword>
<keyword evidence="1" id="KW-0812">Transmembrane</keyword>
<keyword evidence="1" id="KW-1133">Transmembrane helix</keyword>
<proteinExistence type="predicted"/>
<feature type="transmembrane region" description="Helical" evidence="1">
    <location>
        <begin position="20"/>
        <end position="40"/>
    </location>
</feature>
<sequence length="61" mass="6955">MEDIKCTVPQLLRSFTCRIGWAYAVSAVCCMLSICCPVLGKITADERKRYALLETEQEHFL</sequence>
<name>A0A1I7XH33_HETBA</name>
<organism evidence="2 3">
    <name type="scientific">Heterorhabditis bacteriophora</name>
    <name type="common">Entomopathogenic nematode worm</name>
    <dbReference type="NCBI Taxonomy" id="37862"/>
    <lineage>
        <taxon>Eukaryota</taxon>
        <taxon>Metazoa</taxon>
        <taxon>Ecdysozoa</taxon>
        <taxon>Nematoda</taxon>
        <taxon>Chromadorea</taxon>
        <taxon>Rhabditida</taxon>
        <taxon>Rhabditina</taxon>
        <taxon>Rhabditomorpha</taxon>
        <taxon>Strongyloidea</taxon>
        <taxon>Heterorhabditidae</taxon>
        <taxon>Heterorhabditis</taxon>
    </lineage>
</organism>
<evidence type="ECO:0000313" key="3">
    <source>
        <dbReference type="WBParaSite" id="Hba_16798"/>
    </source>
</evidence>
<dbReference type="Proteomes" id="UP000095283">
    <property type="component" value="Unplaced"/>
</dbReference>
<protein>
    <submittedName>
        <fullName evidence="3">Col_cuticle_N domain-containing protein</fullName>
    </submittedName>
</protein>
<evidence type="ECO:0000313" key="2">
    <source>
        <dbReference type="Proteomes" id="UP000095283"/>
    </source>
</evidence>
<reference evidence="3" key="1">
    <citation type="submission" date="2016-11" db="UniProtKB">
        <authorList>
            <consortium name="WormBaseParasite"/>
        </authorList>
    </citation>
    <scope>IDENTIFICATION</scope>
</reference>
<dbReference type="AlphaFoldDB" id="A0A1I7XH33"/>
<accession>A0A1I7XH33</accession>
<evidence type="ECO:0000256" key="1">
    <source>
        <dbReference type="SAM" id="Phobius"/>
    </source>
</evidence>